<dbReference type="EMBL" id="JANPWB010000011">
    <property type="protein sequence ID" value="KAJ1123185.1"/>
    <property type="molecule type" value="Genomic_DNA"/>
</dbReference>
<keyword evidence="2" id="KW-1133">Transmembrane helix</keyword>
<keyword evidence="2" id="KW-0812">Transmembrane</keyword>
<dbReference type="Proteomes" id="UP001066276">
    <property type="component" value="Chromosome 7"/>
</dbReference>
<evidence type="ECO:0000313" key="3">
    <source>
        <dbReference type="EMBL" id="KAJ1123185.1"/>
    </source>
</evidence>
<sequence>MPCLTNIETKGANRSGARVSRKQEARQSQRLKTNPPNPAGAEDIKDPDEEEAEGRRNTLRGPHSRVRLSKFVMLNLRKPSQEFINLLALLIHLLLLGFGIIDFF</sequence>
<keyword evidence="2" id="KW-0472">Membrane</keyword>
<comment type="caution">
    <text evidence="3">The sequence shown here is derived from an EMBL/GenBank/DDBJ whole genome shotgun (WGS) entry which is preliminary data.</text>
</comment>
<dbReference type="AlphaFoldDB" id="A0AAV7PD64"/>
<organism evidence="3 4">
    <name type="scientific">Pleurodeles waltl</name>
    <name type="common">Iberian ribbed newt</name>
    <dbReference type="NCBI Taxonomy" id="8319"/>
    <lineage>
        <taxon>Eukaryota</taxon>
        <taxon>Metazoa</taxon>
        <taxon>Chordata</taxon>
        <taxon>Craniata</taxon>
        <taxon>Vertebrata</taxon>
        <taxon>Euteleostomi</taxon>
        <taxon>Amphibia</taxon>
        <taxon>Batrachia</taxon>
        <taxon>Caudata</taxon>
        <taxon>Salamandroidea</taxon>
        <taxon>Salamandridae</taxon>
        <taxon>Pleurodelinae</taxon>
        <taxon>Pleurodeles</taxon>
    </lineage>
</organism>
<protein>
    <submittedName>
        <fullName evidence="3">Uncharacterized protein</fullName>
    </submittedName>
</protein>
<accession>A0AAV7PD64</accession>
<feature type="region of interest" description="Disordered" evidence="1">
    <location>
        <begin position="1"/>
        <end position="61"/>
    </location>
</feature>
<reference evidence="3" key="1">
    <citation type="journal article" date="2022" name="bioRxiv">
        <title>Sequencing and chromosome-scale assembly of the giantPleurodeles waltlgenome.</title>
        <authorList>
            <person name="Brown T."/>
            <person name="Elewa A."/>
            <person name="Iarovenko S."/>
            <person name="Subramanian E."/>
            <person name="Araus A.J."/>
            <person name="Petzold A."/>
            <person name="Susuki M."/>
            <person name="Suzuki K.-i.T."/>
            <person name="Hayashi T."/>
            <person name="Toyoda A."/>
            <person name="Oliveira C."/>
            <person name="Osipova E."/>
            <person name="Leigh N.D."/>
            <person name="Simon A."/>
            <person name="Yun M.H."/>
        </authorList>
    </citation>
    <scope>NUCLEOTIDE SEQUENCE</scope>
    <source>
        <strain evidence="3">20211129_DDA</strain>
        <tissue evidence="3">Liver</tissue>
    </source>
</reference>
<evidence type="ECO:0000313" key="4">
    <source>
        <dbReference type="Proteomes" id="UP001066276"/>
    </source>
</evidence>
<evidence type="ECO:0000256" key="2">
    <source>
        <dbReference type="SAM" id="Phobius"/>
    </source>
</evidence>
<feature type="transmembrane region" description="Helical" evidence="2">
    <location>
        <begin position="83"/>
        <end position="101"/>
    </location>
</feature>
<keyword evidence="4" id="KW-1185">Reference proteome</keyword>
<name>A0AAV7PD64_PLEWA</name>
<proteinExistence type="predicted"/>
<gene>
    <name evidence="3" type="ORF">NDU88_001658</name>
</gene>
<evidence type="ECO:0000256" key="1">
    <source>
        <dbReference type="SAM" id="MobiDB-lite"/>
    </source>
</evidence>